<organism evidence="3 4">
    <name type="scientific">Vecturithrix granuli</name>
    <dbReference type="NCBI Taxonomy" id="1499967"/>
    <lineage>
        <taxon>Bacteria</taxon>
        <taxon>Candidatus Moduliflexota</taxon>
        <taxon>Candidatus Vecturitrichia</taxon>
        <taxon>Candidatus Vecturitrichales</taxon>
        <taxon>Candidatus Vecturitrichaceae</taxon>
        <taxon>Candidatus Vecturithrix</taxon>
    </lineage>
</organism>
<name>A0A081C3N8_VECG1</name>
<evidence type="ECO:0000256" key="1">
    <source>
        <dbReference type="SAM" id="Phobius"/>
    </source>
</evidence>
<evidence type="ECO:0000313" key="3">
    <source>
        <dbReference type="EMBL" id="GAK59193.1"/>
    </source>
</evidence>
<keyword evidence="3" id="KW-0269">Exonuclease</keyword>
<dbReference type="GO" id="GO:0006506">
    <property type="term" value="P:GPI anchor biosynthetic process"/>
    <property type="evidence" value="ECO:0007669"/>
    <property type="project" value="TreeGrafter"/>
</dbReference>
<dbReference type="InterPro" id="IPR005135">
    <property type="entry name" value="Endo/exonuclease/phosphatase"/>
</dbReference>
<sequence>MRRILKYGLWMGLLIFVICVAGIGLFVVNGVWLAHNEIPLSGQTSQAAANQTPFEGATITIMSYNIAKGFIHQGGISFAAQEVVLKRLHQIADLINAEQPDLVFLSETIFECGPSSVNQITTLAEATDMPFWAFGENYNFGLPFYRIVGGNAILSRWPLETVANPSLVGRKPFYVTQNNRRILWCKMTIKGEDILLGSVHNDSYNLQNNLVQVQQILGYLKGRPAILAGDFNAQPHEAPMQLFRETGQFVWAFNGPLTFPSSKPQQKIDFILAPAAWEFLDHRVLQSTASDHLPIISTFRVTE</sequence>
<dbReference type="AlphaFoldDB" id="A0A081C3N8"/>
<protein>
    <submittedName>
        <fullName evidence="3">Endonuclease/exonuclease/phosphatase family protein</fullName>
    </submittedName>
</protein>
<keyword evidence="3" id="KW-0540">Nuclease</keyword>
<dbReference type="Pfam" id="PF03372">
    <property type="entry name" value="Exo_endo_phos"/>
    <property type="match status" value="1"/>
</dbReference>
<dbReference type="Proteomes" id="UP000030661">
    <property type="component" value="Unassembled WGS sequence"/>
</dbReference>
<dbReference type="Gene3D" id="3.60.10.10">
    <property type="entry name" value="Endonuclease/exonuclease/phosphatase"/>
    <property type="match status" value="1"/>
</dbReference>
<keyword evidence="1" id="KW-1133">Transmembrane helix</keyword>
<dbReference type="PANTHER" id="PTHR14859:SF15">
    <property type="entry name" value="ENDONUCLEASE_EXONUCLEASE_PHOSPHATASE DOMAIN-CONTAINING PROTEIN"/>
    <property type="match status" value="1"/>
</dbReference>
<keyword evidence="1" id="KW-0812">Transmembrane</keyword>
<accession>A0A081C3N8</accession>
<dbReference type="eggNOG" id="COG3568">
    <property type="taxonomic scope" value="Bacteria"/>
</dbReference>
<gene>
    <name evidence="3" type="ORF">U27_06170</name>
</gene>
<reference evidence="3 4" key="1">
    <citation type="journal article" date="2015" name="PeerJ">
        <title>First genomic representation of candidate bacterial phylum KSB3 points to enhanced environmental sensing as a trigger of wastewater bulking.</title>
        <authorList>
            <person name="Sekiguchi Y."/>
            <person name="Ohashi A."/>
            <person name="Parks D.H."/>
            <person name="Yamauchi T."/>
            <person name="Tyson G.W."/>
            <person name="Hugenholtz P."/>
        </authorList>
    </citation>
    <scope>NUCLEOTIDE SEQUENCE [LARGE SCALE GENOMIC DNA]</scope>
</reference>
<dbReference type="HOGENOM" id="CLU_060500_4_2_0"/>
<keyword evidence="4" id="KW-1185">Reference proteome</keyword>
<evidence type="ECO:0000313" key="4">
    <source>
        <dbReference type="Proteomes" id="UP000030661"/>
    </source>
</evidence>
<dbReference type="InterPro" id="IPR036691">
    <property type="entry name" value="Endo/exonu/phosph_ase_sf"/>
</dbReference>
<dbReference type="InterPro" id="IPR051916">
    <property type="entry name" value="GPI-anchor_lipid_remodeler"/>
</dbReference>
<dbReference type="GO" id="GO:0016020">
    <property type="term" value="C:membrane"/>
    <property type="evidence" value="ECO:0007669"/>
    <property type="project" value="GOC"/>
</dbReference>
<feature type="domain" description="Endonuclease/exonuclease/phosphatase" evidence="2">
    <location>
        <begin position="62"/>
        <end position="292"/>
    </location>
</feature>
<dbReference type="GO" id="GO:0004527">
    <property type="term" value="F:exonuclease activity"/>
    <property type="evidence" value="ECO:0007669"/>
    <property type="project" value="UniProtKB-KW"/>
</dbReference>
<dbReference type="EMBL" id="DF820469">
    <property type="protein sequence ID" value="GAK59193.1"/>
    <property type="molecule type" value="Genomic_DNA"/>
</dbReference>
<dbReference type="PANTHER" id="PTHR14859">
    <property type="entry name" value="CALCOFLUOR WHITE HYPERSENSITIVE PROTEIN PRECURSOR"/>
    <property type="match status" value="1"/>
</dbReference>
<dbReference type="SUPFAM" id="SSF56219">
    <property type="entry name" value="DNase I-like"/>
    <property type="match status" value="1"/>
</dbReference>
<proteinExistence type="predicted"/>
<keyword evidence="3" id="KW-0378">Hydrolase</keyword>
<feature type="transmembrane region" description="Helical" evidence="1">
    <location>
        <begin position="7"/>
        <end position="34"/>
    </location>
</feature>
<dbReference type="GO" id="GO:0004519">
    <property type="term" value="F:endonuclease activity"/>
    <property type="evidence" value="ECO:0007669"/>
    <property type="project" value="UniProtKB-KW"/>
</dbReference>
<dbReference type="STRING" id="1499967.U27_06170"/>
<evidence type="ECO:0000259" key="2">
    <source>
        <dbReference type="Pfam" id="PF03372"/>
    </source>
</evidence>
<keyword evidence="1" id="KW-0472">Membrane</keyword>
<keyword evidence="3" id="KW-0255">Endonuclease</keyword>